<protein>
    <submittedName>
        <fullName evidence="3">Uncharacterized protein</fullName>
    </submittedName>
</protein>
<evidence type="ECO:0000256" key="1">
    <source>
        <dbReference type="SAM" id="MobiDB-lite"/>
    </source>
</evidence>
<reference evidence="3" key="1">
    <citation type="journal article" date="2023" name="Mol. Biol. Evol.">
        <title>Third-Generation Sequencing Reveals the Adaptive Role of the Epigenome in Three Deep-Sea Polychaetes.</title>
        <authorList>
            <person name="Perez M."/>
            <person name="Aroh O."/>
            <person name="Sun Y."/>
            <person name="Lan Y."/>
            <person name="Juniper S.K."/>
            <person name="Young C.R."/>
            <person name="Angers B."/>
            <person name="Qian P.Y."/>
        </authorList>
    </citation>
    <scope>NUCLEOTIDE SEQUENCE</scope>
    <source>
        <strain evidence="3">P08H-3</strain>
    </source>
</reference>
<name>A0AAD9N9Y5_9ANNE</name>
<dbReference type="Proteomes" id="UP001208570">
    <property type="component" value="Unassembled WGS sequence"/>
</dbReference>
<keyword evidence="2" id="KW-0732">Signal</keyword>
<feature type="signal peptide" evidence="2">
    <location>
        <begin position="1"/>
        <end position="18"/>
    </location>
</feature>
<feature type="compositionally biased region" description="Basic and acidic residues" evidence="1">
    <location>
        <begin position="40"/>
        <end position="52"/>
    </location>
</feature>
<gene>
    <name evidence="3" type="ORF">LSH36_100g03001</name>
</gene>
<evidence type="ECO:0000256" key="2">
    <source>
        <dbReference type="SAM" id="SignalP"/>
    </source>
</evidence>
<proteinExistence type="predicted"/>
<feature type="chain" id="PRO_5042234252" evidence="2">
    <location>
        <begin position="19"/>
        <end position="100"/>
    </location>
</feature>
<evidence type="ECO:0000313" key="4">
    <source>
        <dbReference type="Proteomes" id="UP001208570"/>
    </source>
</evidence>
<comment type="caution">
    <text evidence="3">The sequence shown here is derived from an EMBL/GenBank/DDBJ whole genome shotgun (WGS) entry which is preliminary data.</text>
</comment>
<accession>A0AAD9N9Y5</accession>
<dbReference type="EMBL" id="JAODUP010000100">
    <property type="protein sequence ID" value="KAK2162325.1"/>
    <property type="molecule type" value="Genomic_DNA"/>
</dbReference>
<keyword evidence="4" id="KW-1185">Reference proteome</keyword>
<evidence type="ECO:0000313" key="3">
    <source>
        <dbReference type="EMBL" id="KAK2162325.1"/>
    </source>
</evidence>
<organism evidence="3 4">
    <name type="scientific">Paralvinella palmiformis</name>
    <dbReference type="NCBI Taxonomy" id="53620"/>
    <lineage>
        <taxon>Eukaryota</taxon>
        <taxon>Metazoa</taxon>
        <taxon>Spiralia</taxon>
        <taxon>Lophotrochozoa</taxon>
        <taxon>Annelida</taxon>
        <taxon>Polychaeta</taxon>
        <taxon>Sedentaria</taxon>
        <taxon>Canalipalpata</taxon>
        <taxon>Terebellida</taxon>
        <taxon>Terebelliformia</taxon>
        <taxon>Alvinellidae</taxon>
        <taxon>Paralvinella</taxon>
    </lineage>
</organism>
<sequence>MLLVLVFLLVSHKPRMMGNYTQRRKLLRETRAILRRELQMERSNHHLEKTHVATDLAPTTAGMQQDQEWENGKPGARPAYQIQSRARPGGLPARSYQYQV</sequence>
<dbReference type="AlphaFoldDB" id="A0AAD9N9Y5"/>
<feature type="region of interest" description="Disordered" evidence="1">
    <location>
        <begin position="40"/>
        <end position="100"/>
    </location>
</feature>